<proteinExistence type="predicted"/>
<comment type="subcellular location">
    <subcellularLocation>
        <location evidence="1">Membrane</location>
        <topology evidence="1">Single-pass membrane protein</topology>
    </subcellularLocation>
</comment>
<gene>
    <name evidence="4" type="ORF">QVD17_37375</name>
</gene>
<dbReference type="Pfam" id="PF13947">
    <property type="entry name" value="GUB_WAK_bind"/>
    <property type="match status" value="1"/>
</dbReference>
<dbReference type="GO" id="GO:0030247">
    <property type="term" value="F:polysaccharide binding"/>
    <property type="evidence" value="ECO:0007669"/>
    <property type="project" value="InterPro"/>
</dbReference>
<evidence type="ECO:0000259" key="3">
    <source>
        <dbReference type="Pfam" id="PF13947"/>
    </source>
</evidence>
<dbReference type="AlphaFoldDB" id="A0AAD8JWC5"/>
<evidence type="ECO:0000256" key="2">
    <source>
        <dbReference type="ARBA" id="ARBA00022729"/>
    </source>
</evidence>
<keyword evidence="5" id="KW-1185">Reference proteome</keyword>
<dbReference type="GO" id="GO:0016020">
    <property type="term" value="C:membrane"/>
    <property type="evidence" value="ECO:0007669"/>
    <property type="project" value="UniProtKB-SubCell"/>
</dbReference>
<organism evidence="4 5">
    <name type="scientific">Tagetes erecta</name>
    <name type="common">African marigold</name>
    <dbReference type="NCBI Taxonomy" id="13708"/>
    <lineage>
        <taxon>Eukaryota</taxon>
        <taxon>Viridiplantae</taxon>
        <taxon>Streptophyta</taxon>
        <taxon>Embryophyta</taxon>
        <taxon>Tracheophyta</taxon>
        <taxon>Spermatophyta</taxon>
        <taxon>Magnoliopsida</taxon>
        <taxon>eudicotyledons</taxon>
        <taxon>Gunneridae</taxon>
        <taxon>Pentapetalae</taxon>
        <taxon>asterids</taxon>
        <taxon>campanulids</taxon>
        <taxon>Asterales</taxon>
        <taxon>Asteraceae</taxon>
        <taxon>Asteroideae</taxon>
        <taxon>Heliantheae alliance</taxon>
        <taxon>Tageteae</taxon>
        <taxon>Tagetes</taxon>
    </lineage>
</organism>
<reference evidence="4" key="1">
    <citation type="journal article" date="2023" name="bioRxiv">
        <title>Improved chromosome-level genome assembly for marigold (Tagetes erecta).</title>
        <authorList>
            <person name="Jiang F."/>
            <person name="Yuan L."/>
            <person name="Wang S."/>
            <person name="Wang H."/>
            <person name="Xu D."/>
            <person name="Wang A."/>
            <person name="Fan W."/>
        </authorList>
    </citation>
    <scope>NUCLEOTIDE SEQUENCE</scope>
    <source>
        <strain evidence="4">WSJ</strain>
        <tissue evidence="4">Leaf</tissue>
    </source>
</reference>
<accession>A0AAD8JWC5</accession>
<protein>
    <recommendedName>
        <fullName evidence="3">Wall-associated receptor kinase galacturonan-binding domain-containing protein</fullName>
    </recommendedName>
</protein>
<dbReference type="Proteomes" id="UP001229421">
    <property type="component" value="Unassembled WGS sequence"/>
</dbReference>
<dbReference type="PANTHER" id="PTHR33491">
    <property type="entry name" value="OSJNBA0016N04.9 PROTEIN"/>
    <property type="match status" value="1"/>
</dbReference>
<dbReference type="EMBL" id="JAUHHV010000010">
    <property type="protein sequence ID" value="KAK1410834.1"/>
    <property type="molecule type" value="Genomic_DNA"/>
</dbReference>
<dbReference type="InterPro" id="IPR025287">
    <property type="entry name" value="WAK_GUB"/>
</dbReference>
<evidence type="ECO:0000313" key="4">
    <source>
        <dbReference type="EMBL" id="KAK1410834.1"/>
    </source>
</evidence>
<sequence length="305" mass="33215">MPGCNHMCGNVMIPYPFGIGAGCSVNQWYNVDCNSSTPYLPSLNNLQVWSVNLRNMTVTVITPRVTNCQNPILNSREIMGVDLGESPFFFSKYFNKFVLEGCGSAVMMMDNGSVLTGCATTCRSYTLIDRNNCFGTGCCEKTELPGYLKSYNINLTSLEGGDGRCGSAFLADKSSYDQGRLSSVVPVSLLWTLADSDQVTCCNNLTGQIYKVEMFNGTHGDTFACPQVISSQGSPYLIDGCAGIPLKKIYDTLERKFSNRIPLIFGSRAVTASYELCIFLVVLGRPQADSKLGINLWGAEGLPRS</sequence>
<feature type="domain" description="Wall-associated receptor kinase galacturonan-binding" evidence="3">
    <location>
        <begin position="4"/>
        <end position="60"/>
    </location>
</feature>
<name>A0AAD8JWC5_TARER</name>
<comment type="caution">
    <text evidence="4">The sequence shown here is derived from an EMBL/GenBank/DDBJ whole genome shotgun (WGS) entry which is preliminary data.</text>
</comment>
<evidence type="ECO:0000256" key="1">
    <source>
        <dbReference type="ARBA" id="ARBA00004167"/>
    </source>
</evidence>
<keyword evidence="2" id="KW-0732">Signal</keyword>
<evidence type="ECO:0000313" key="5">
    <source>
        <dbReference type="Proteomes" id="UP001229421"/>
    </source>
</evidence>